<organism evidence="1 2">
    <name type="scientific">Sclerotinia borealis (strain F-4128)</name>
    <dbReference type="NCBI Taxonomy" id="1432307"/>
    <lineage>
        <taxon>Eukaryota</taxon>
        <taxon>Fungi</taxon>
        <taxon>Dikarya</taxon>
        <taxon>Ascomycota</taxon>
        <taxon>Pezizomycotina</taxon>
        <taxon>Leotiomycetes</taxon>
        <taxon>Helotiales</taxon>
        <taxon>Sclerotiniaceae</taxon>
        <taxon>Sclerotinia</taxon>
    </lineage>
</organism>
<dbReference type="OrthoDB" id="3459933at2759"/>
<evidence type="ECO:0000313" key="1">
    <source>
        <dbReference type="EMBL" id="ESZ91403.1"/>
    </source>
</evidence>
<gene>
    <name evidence="1" type="ORF">SBOR_8222</name>
</gene>
<evidence type="ECO:0000313" key="2">
    <source>
        <dbReference type="Proteomes" id="UP000019487"/>
    </source>
</evidence>
<accession>W9C6Q4</accession>
<dbReference type="HOGENOM" id="CLU_1045830_0_0_1"/>
<name>W9C6Q4_SCLBF</name>
<dbReference type="Proteomes" id="UP000019487">
    <property type="component" value="Unassembled WGS sequence"/>
</dbReference>
<dbReference type="EMBL" id="AYSA01000506">
    <property type="protein sequence ID" value="ESZ91403.1"/>
    <property type="molecule type" value="Genomic_DNA"/>
</dbReference>
<comment type="caution">
    <text evidence="1">The sequence shown here is derived from an EMBL/GenBank/DDBJ whole genome shotgun (WGS) entry which is preliminary data.</text>
</comment>
<dbReference type="AlphaFoldDB" id="W9C6Q4"/>
<proteinExistence type="predicted"/>
<reference evidence="1 2" key="1">
    <citation type="journal article" date="2014" name="Genome Announc.">
        <title>Draft genome sequence of Sclerotinia borealis, a psychrophilic plant pathogenic fungus.</title>
        <authorList>
            <person name="Mardanov A.V."/>
            <person name="Beletsky A.V."/>
            <person name="Kadnikov V.V."/>
            <person name="Ignatov A.N."/>
            <person name="Ravin N.V."/>
        </authorList>
    </citation>
    <scope>NUCLEOTIDE SEQUENCE [LARGE SCALE GENOMIC DNA]</scope>
    <source>
        <strain evidence="2">F-4157</strain>
    </source>
</reference>
<sequence length="250" mass="29271">MFVKWGPSKNLSRLIEPESITHGQHYLLIAAYFDETWTQKVLTNERIGHFAKKYMFNPRFEPIIRDRIPSKYDFRTDWLLKEFANEQSSFAIAPFEAEPVRHVHAATTNADVVRKKPERRMSSAYIPITSQLFVELKRSLLRKIEKEFPPSKIVGQKVEGWLHTWLNMPEKPSKLFSFQPKGPSDLVLDGLGEIRIAMERLGPARINGLKLMHFRLLPGTQEHKVTFVRYYPFKDCKDDYSIHPIFEEVP</sequence>
<keyword evidence="2" id="KW-1185">Reference proteome</keyword>
<protein>
    <submittedName>
        <fullName evidence="1">Uncharacterized protein</fullName>
    </submittedName>
</protein>